<keyword evidence="7 9" id="KW-1015">Disulfide bond</keyword>
<evidence type="ECO:0000256" key="2">
    <source>
        <dbReference type="ARBA" id="ARBA00022670"/>
    </source>
</evidence>
<keyword evidence="3 10" id="KW-0732">Signal</keyword>
<dbReference type="SUPFAM" id="SSF50494">
    <property type="entry name" value="Trypsin-like serine proteases"/>
    <property type="match status" value="1"/>
</dbReference>
<evidence type="ECO:0000256" key="4">
    <source>
        <dbReference type="ARBA" id="ARBA00022801"/>
    </source>
</evidence>
<feature type="disulfide bond" evidence="9">
    <location>
        <begin position="144"/>
        <end position="165"/>
    </location>
</feature>
<dbReference type="GO" id="GO:0005576">
    <property type="term" value="C:extracellular region"/>
    <property type="evidence" value="ECO:0007669"/>
    <property type="project" value="InterPro"/>
</dbReference>
<dbReference type="Gene3D" id="2.40.10.10">
    <property type="entry name" value="Trypsin-like serine proteases"/>
    <property type="match status" value="2"/>
</dbReference>
<evidence type="ECO:0000256" key="5">
    <source>
        <dbReference type="ARBA" id="ARBA00022825"/>
    </source>
</evidence>
<dbReference type="AlphaFoldDB" id="A0A7C9RZJ8"/>
<keyword evidence="4" id="KW-0378">Hydrolase</keyword>
<evidence type="ECO:0000256" key="9">
    <source>
        <dbReference type="PIRSR" id="PIRSR001134-2"/>
    </source>
</evidence>
<gene>
    <name evidence="13" type="ORF">G7043_44065</name>
</gene>
<feature type="domain" description="Peptidase S1A alpha-lytic prodomain" evidence="12">
    <location>
        <begin position="59"/>
        <end position="114"/>
    </location>
</feature>
<sequence length="317" mass="32575">MVVAVVVGAALVAPAAQAAPSDAGSYLDQATGTMVVNVTTRAEAQRVRAGGSTAKIVKHSGATLRAATDELRRSATIPGTSWGVDPVTNQVRVTADSTVTGERLDRLRAAVAGLGDKARLESAPGVMRPFIAGGNPIHNGPWRCSLGFNVASADGTAYALTAGHCTNTGVDWTGSGGRFLGWRTGTSFPGNDYGIIRYIDGWDRPGGVYMYDGTVRDINAAADPYVGQSVERSGSTTGRHGGVVTGLNVTVNYEEGSVHGMIGTNVCAEPGDSGGSLFAGNTALGLTSGGSGDCRSGGQTFFQPVVEAMHNYGVWVY</sequence>
<dbReference type="InterPro" id="IPR001316">
    <property type="entry name" value="Pept_S1A_streptogrisin"/>
</dbReference>
<dbReference type="EMBL" id="JAAMPJ010000018">
    <property type="protein sequence ID" value="NGY65886.1"/>
    <property type="molecule type" value="Genomic_DNA"/>
</dbReference>
<name>A0A7C9RZJ8_9PSEU</name>
<dbReference type="InterPro" id="IPR001254">
    <property type="entry name" value="Trypsin_dom"/>
</dbReference>
<keyword evidence="2" id="KW-0645">Protease</keyword>
<feature type="active site" description="Charge relay system" evidence="8">
    <location>
        <position position="192"/>
    </location>
</feature>
<organism evidence="13 14">
    <name type="scientific">Lentzea alba</name>
    <dbReference type="NCBI Taxonomy" id="2714351"/>
    <lineage>
        <taxon>Bacteria</taxon>
        <taxon>Bacillati</taxon>
        <taxon>Actinomycetota</taxon>
        <taxon>Actinomycetes</taxon>
        <taxon>Pseudonocardiales</taxon>
        <taxon>Pseudonocardiaceae</taxon>
        <taxon>Lentzea</taxon>
    </lineage>
</organism>
<feature type="disulfide bond" evidence="9">
    <location>
        <begin position="267"/>
        <end position="294"/>
    </location>
</feature>
<evidence type="ECO:0000256" key="10">
    <source>
        <dbReference type="SAM" id="SignalP"/>
    </source>
</evidence>
<comment type="caution">
    <text evidence="13">The sequence shown here is derived from an EMBL/GenBank/DDBJ whole genome shotgun (WGS) entry which is preliminary data.</text>
</comment>
<dbReference type="InterPro" id="IPR009003">
    <property type="entry name" value="Peptidase_S1_PA"/>
</dbReference>
<evidence type="ECO:0000313" key="13">
    <source>
        <dbReference type="EMBL" id="NGY65886.1"/>
    </source>
</evidence>
<feature type="active site" description="Charge relay system" evidence="8">
    <location>
        <position position="164"/>
    </location>
</feature>
<dbReference type="InterPro" id="IPR043504">
    <property type="entry name" value="Peptidase_S1_PA_chymotrypsin"/>
</dbReference>
<evidence type="ECO:0000259" key="12">
    <source>
        <dbReference type="Pfam" id="PF02983"/>
    </source>
</evidence>
<evidence type="ECO:0000256" key="3">
    <source>
        <dbReference type="ARBA" id="ARBA00022729"/>
    </source>
</evidence>
<evidence type="ECO:0000259" key="11">
    <source>
        <dbReference type="Pfam" id="PF00089"/>
    </source>
</evidence>
<dbReference type="PRINTS" id="PR00861">
    <property type="entry name" value="ALYTICPTASE"/>
</dbReference>
<accession>A0A7C9RZJ8</accession>
<feature type="signal peptide" evidence="10">
    <location>
        <begin position="1"/>
        <end position="18"/>
    </location>
</feature>
<reference evidence="13 14" key="1">
    <citation type="submission" date="2020-03" db="EMBL/GenBank/DDBJ databases">
        <title>Isolation and identification of active actinomycetes.</title>
        <authorList>
            <person name="Sun X."/>
        </authorList>
    </citation>
    <scope>NUCLEOTIDE SEQUENCE [LARGE SCALE GENOMIC DNA]</scope>
    <source>
        <strain evidence="13 14">NEAU-D13</strain>
    </source>
</reference>
<keyword evidence="6" id="KW-0865">Zymogen</keyword>
<dbReference type="Pfam" id="PF00089">
    <property type="entry name" value="Trypsin"/>
    <property type="match status" value="1"/>
</dbReference>
<dbReference type="InterPro" id="IPR033116">
    <property type="entry name" value="TRYPSIN_SER"/>
</dbReference>
<comment type="similarity">
    <text evidence="1">Belongs to the peptidase S1 family.</text>
</comment>
<dbReference type="CDD" id="cd21112">
    <property type="entry name" value="alphaLP-like"/>
    <property type="match status" value="1"/>
</dbReference>
<dbReference type="Proteomes" id="UP000481360">
    <property type="component" value="Unassembled WGS sequence"/>
</dbReference>
<keyword evidence="5" id="KW-0720">Serine protease</keyword>
<dbReference type="InterPro" id="IPR004236">
    <property type="entry name" value="Pept_S1_alpha_lytic"/>
</dbReference>
<feature type="active site" description="Charge relay system" evidence="8">
    <location>
        <position position="273"/>
    </location>
</feature>
<dbReference type="PROSITE" id="PS00134">
    <property type="entry name" value="TRYPSIN_HIS"/>
    <property type="match status" value="1"/>
</dbReference>
<dbReference type="GO" id="GO:0004252">
    <property type="term" value="F:serine-type endopeptidase activity"/>
    <property type="evidence" value="ECO:0007669"/>
    <property type="project" value="InterPro"/>
</dbReference>
<dbReference type="GO" id="GO:0006508">
    <property type="term" value="P:proteolysis"/>
    <property type="evidence" value="ECO:0007669"/>
    <property type="project" value="UniProtKB-KW"/>
</dbReference>
<dbReference type="PIRSF" id="PIRSF001134">
    <property type="entry name" value="Streptogrisin"/>
    <property type="match status" value="1"/>
</dbReference>
<proteinExistence type="inferred from homology"/>
<protein>
    <submittedName>
        <fullName evidence="13">S1 family peptidase</fullName>
    </submittedName>
</protein>
<feature type="chain" id="PRO_5028797232" evidence="10">
    <location>
        <begin position="19"/>
        <end position="317"/>
    </location>
</feature>
<evidence type="ECO:0000256" key="7">
    <source>
        <dbReference type="ARBA" id="ARBA00023157"/>
    </source>
</evidence>
<dbReference type="InterPro" id="IPR018114">
    <property type="entry name" value="TRYPSIN_HIS"/>
</dbReference>
<feature type="domain" description="Peptidase S1" evidence="11">
    <location>
        <begin position="138"/>
        <end position="306"/>
    </location>
</feature>
<evidence type="ECO:0000256" key="6">
    <source>
        <dbReference type="ARBA" id="ARBA00023145"/>
    </source>
</evidence>
<evidence type="ECO:0000256" key="1">
    <source>
        <dbReference type="ARBA" id="ARBA00007664"/>
    </source>
</evidence>
<evidence type="ECO:0000313" key="14">
    <source>
        <dbReference type="Proteomes" id="UP000481360"/>
    </source>
</evidence>
<dbReference type="PROSITE" id="PS00135">
    <property type="entry name" value="TRYPSIN_SER"/>
    <property type="match status" value="1"/>
</dbReference>
<keyword evidence="14" id="KW-1185">Reference proteome</keyword>
<dbReference type="Pfam" id="PF02983">
    <property type="entry name" value="Pro_Al_protease"/>
    <property type="match status" value="1"/>
</dbReference>
<evidence type="ECO:0000256" key="8">
    <source>
        <dbReference type="PIRSR" id="PIRSR001134-1"/>
    </source>
</evidence>